<comment type="caution">
    <text evidence="1">The sequence shown here is derived from an EMBL/GenBank/DDBJ whole genome shotgun (WGS) entry which is preliminary data.</text>
</comment>
<accession>A0AAV5JTZ8</accession>
<dbReference type="Proteomes" id="UP001054252">
    <property type="component" value="Unassembled WGS sequence"/>
</dbReference>
<dbReference type="AlphaFoldDB" id="A0AAV5JTZ8"/>
<sequence length="196" mass="21789">MAKRSETKEKAMASAKSWLFLLLSSFPFLFSVAASSLHERESVGRRVLMSFKETPEGTNVTFECSRSGSCDRCLYSEKVDEKYRCSETGYRIPFKCVEVQDATNGENTQKSQKDRSTFEISDSSANAIKQRNLRDDSSTADGESQAYITYRSCIPPVDEEGLSVIGFEACTSGGGRLLLCQEWHPEGSKPTLGFNL</sequence>
<gene>
    <name evidence="1" type="ORF">SLEP1_g25297</name>
</gene>
<dbReference type="PANTHER" id="PTHR36336:SF1">
    <property type="entry name" value="OS09G0560400 PROTEIN"/>
    <property type="match status" value="1"/>
</dbReference>
<keyword evidence="2" id="KW-1185">Reference proteome</keyword>
<dbReference type="PANTHER" id="PTHR36336">
    <property type="entry name" value="OS09G0560400 PROTEIN"/>
    <property type="match status" value="1"/>
</dbReference>
<dbReference type="EMBL" id="BPVZ01000041">
    <property type="protein sequence ID" value="GKV14411.1"/>
    <property type="molecule type" value="Genomic_DNA"/>
</dbReference>
<name>A0AAV5JTZ8_9ROSI</name>
<evidence type="ECO:0000313" key="2">
    <source>
        <dbReference type="Proteomes" id="UP001054252"/>
    </source>
</evidence>
<evidence type="ECO:0000313" key="1">
    <source>
        <dbReference type="EMBL" id="GKV14411.1"/>
    </source>
</evidence>
<protein>
    <submittedName>
        <fullName evidence="1">Uncharacterized protein</fullName>
    </submittedName>
</protein>
<reference evidence="1 2" key="1">
    <citation type="journal article" date="2021" name="Commun. Biol.">
        <title>The genome of Shorea leprosula (Dipterocarpaceae) highlights the ecological relevance of drought in aseasonal tropical rainforests.</title>
        <authorList>
            <person name="Ng K.K.S."/>
            <person name="Kobayashi M.J."/>
            <person name="Fawcett J.A."/>
            <person name="Hatakeyama M."/>
            <person name="Paape T."/>
            <person name="Ng C.H."/>
            <person name="Ang C.C."/>
            <person name="Tnah L.H."/>
            <person name="Lee C.T."/>
            <person name="Nishiyama T."/>
            <person name="Sese J."/>
            <person name="O'Brien M.J."/>
            <person name="Copetti D."/>
            <person name="Mohd Noor M.I."/>
            <person name="Ong R.C."/>
            <person name="Putra M."/>
            <person name="Sireger I.Z."/>
            <person name="Indrioko S."/>
            <person name="Kosugi Y."/>
            <person name="Izuno A."/>
            <person name="Isagi Y."/>
            <person name="Lee S.L."/>
            <person name="Shimizu K.K."/>
        </authorList>
    </citation>
    <scope>NUCLEOTIDE SEQUENCE [LARGE SCALE GENOMIC DNA]</scope>
    <source>
        <strain evidence="1">214</strain>
    </source>
</reference>
<proteinExistence type="predicted"/>
<organism evidence="1 2">
    <name type="scientific">Rubroshorea leprosula</name>
    <dbReference type="NCBI Taxonomy" id="152421"/>
    <lineage>
        <taxon>Eukaryota</taxon>
        <taxon>Viridiplantae</taxon>
        <taxon>Streptophyta</taxon>
        <taxon>Embryophyta</taxon>
        <taxon>Tracheophyta</taxon>
        <taxon>Spermatophyta</taxon>
        <taxon>Magnoliopsida</taxon>
        <taxon>eudicotyledons</taxon>
        <taxon>Gunneridae</taxon>
        <taxon>Pentapetalae</taxon>
        <taxon>rosids</taxon>
        <taxon>malvids</taxon>
        <taxon>Malvales</taxon>
        <taxon>Dipterocarpaceae</taxon>
        <taxon>Rubroshorea</taxon>
    </lineage>
</organism>